<sequence length="362" mass="38175">MMTSKPWQVCCNALMAALSRGNQWQRAASLMVDFQQMSVQPALQAVTAVASACGKASTSPDSKGFCVAIDACGRGAAWHAALAFFATARVRLDLAMVNAMGRGSHWNQALRLFSTDFPQSPASIGALMSCLASSTEWEKCLDLLLTSSLPDAPAISSTILACEQGSAWATAMLLVDDAARMLVLNLDSTALLAPVRSALHLHQARHGPVLSQRSAVAAVVQGSILASDLALAEQESALTLLLHVEAASQGAAVCRAFSRKVTKTVRQHLAIPSKMGPALGLMLGILADLGPVLSRDVLCTAHPPTAAISWRPSAAAAVAKSFAVEPMPLPSRPLARRLRIWLAAGLLIRNTSLDMHEVLMTN</sequence>
<name>A0A812V371_SYMPI</name>
<dbReference type="AlphaFoldDB" id="A0A812V371"/>
<reference evidence="1" key="1">
    <citation type="submission" date="2021-02" db="EMBL/GenBank/DDBJ databases">
        <authorList>
            <person name="Dougan E. K."/>
            <person name="Rhodes N."/>
            <person name="Thang M."/>
            <person name="Chan C."/>
        </authorList>
    </citation>
    <scope>NUCLEOTIDE SEQUENCE</scope>
</reference>
<protein>
    <recommendedName>
        <fullName evidence="3">Pentatricopeptide repeat-containing protein, chloroplastic</fullName>
    </recommendedName>
</protein>
<evidence type="ECO:0000313" key="1">
    <source>
        <dbReference type="EMBL" id="CAE7599019.1"/>
    </source>
</evidence>
<accession>A0A812V371</accession>
<gene>
    <name evidence="1" type="ORF">SPIL2461_LOCUS15907</name>
</gene>
<organism evidence="1 2">
    <name type="scientific">Symbiodinium pilosum</name>
    <name type="common">Dinoflagellate</name>
    <dbReference type="NCBI Taxonomy" id="2952"/>
    <lineage>
        <taxon>Eukaryota</taxon>
        <taxon>Sar</taxon>
        <taxon>Alveolata</taxon>
        <taxon>Dinophyceae</taxon>
        <taxon>Suessiales</taxon>
        <taxon>Symbiodiniaceae</taxon>
        <taxon>Symbiodinium</taxon>
    </lineage>
</organism>
<dbReference type="Gene3D" id="1.25.40.10">
    <property type="entry name" value="Tetratricopeptide repeat domain"/>
    <property type="match status" value="1"/>
</dbReference>
<evidence type="ECO:0008006" key="3">
    <source>
        <dbReference type="Google" id="ProtNLM"/>
    </source>
</evidence>
<dbReference type="EMBL" id="CAJNIZ010040102">
    <property type="protein sequence ID" value="CAE7599019.1"/>
    <property type="molecule type" value="Genomic_DNA"/>
</dbReference>
<proteinExistence type="predicted"/>
<dbReference type="InterPro" id="IPR011990">
    <property type="entry name" value="TPR-like_helical_dom_sf"/>
</dbReference>
<dbReference type="OrthoDB" id="425476at2759"/>
<keyword evidence="2" id="KW-1185">Reference proteome</keyword>
<evidence type="ECO:0000313" key="2">
    <source>
        <dbReference type="Proteomes" id="UP000649617"/>
    </source>
</evidence>
<dbReference type="Proteomes" id="UP000649617">
    <property type="component" value="Unassembled WGS sequence"/>
</dbReference>
<comment type="caution">
    <text evidence="1">The sequence shown here is derived from an EMBL/GenBank/DDBJ whole genome shotgun (WGS) entry which is preliminary data.</text>
</comment>